<dbReference type="AlphaFoldDB" id="A0A3R5ZQ39"/>
<name>A0A3R5ZQ39_9BACT</name>
<protein>
    <submittedName>
        <fullName evidence="3">PorT family protein</fullName>
    </submittedName>
</protein>
<evidence type="ECO:0000256" key="1">
    <source>
        <dbReference type="SAM" id="Phobius"/>
    </source>
</evidence>
<keyword evidence="1" id="KW-1133">Transmembrane helix</keyword>
<reference evidence="5 6" key="1">
    <citation type="submission" date="2018-08" db="EMBL/GenBank/DDBJ databases">
        <title>A genome reference for cultivated species of the human gut microbiota.</title>
        <authorList>
            <person name="Zou Y."/>
            <person name="Xue W."/>
            <person name="Luo G."/>
        </authorList>
    </citation>
    <scope>NUCLEOTIDE SEQUENCE [LARGE SCALE GENOMIC DNA]</scope>
    <source>
        <strain evidence="4 5">AM16-50</strain>
        <strain evidence="3 6">AM50-15</strain>
    </source>
</reference>
<dbReference type="Pfam" id="PF13568">
    <property type="entry name" value="OMP_b-brl_2"/>
    <property type="match status" value="1"/>
</dbReference>
<dbReference type="InterPro" id="IPR025665">
    <property type="entry name" value="Beta-barrel_OMP_2"/>
</dbReference>
<evidence type="ECO:0000259" key="2">
    <source>
        <dbReference type="Pfam" id="PF13568"/>
    </source>
</evidence>
<dbReference type="Proteomes" id="UP000285173">
    <property type="component" value="Unassembled WGS sequence"/>
</dbReference>
<accession>A0A3R5ZQ39</accession>
<dbReference type="EMBL" id="QRKC01000006">
    <property type="protein sequence ID" value="RHH76077.1"/>
    <property type="molecule type" value="Genomic_DNA"/>
</dbReference>
<evidence type="ECO:0000313" key="5">
    <source>
        <dbReference type="Proteomes" id="UP000283732"/>
    </source>
</evidence>
<gene>
    <name evidence="4" type="ORF">DW191_12965</name>
    <name evidence="3" type="ORF">DW986_17340</name>
</gene>
<evidence type="ECO:0000313" key="6">
    <source>
        <dbReference type="Proteomes" id="UP000285173"/>
    </source>
</evidence>
<keyword evidence="1" id="KW-0812">Transmembrane</keyword>
<dbReference type="SUPFAM" id="SSF56925">
    <property type="entry name" value="OMPA-like"/>
    <property type="match status" value="1"/>
</dbReference>
<dbReference type="Gene3D" id="2.40.160.20">
    <property type="match status" value="1"/>
</dbReference>
<dbReference type="EMBL" id="QSEF01000030">
    <property type="protein sequence ID" value="RGZ44089.1"/>
    <property type="molecule type" value="Genomic_DNA"/>
</dbReference>
<feature type="transmembrane region" description="Helical" evidence="1">
    <location>
        <begin position="48"/>
        <end position="69"/>
    </location>
</feature>
<keyword evidence="1" id="KW-0472">Membrane</keyword>
<sequence>MKDKERDIFDDLCRSKLQDFEADTMPGDWEAIADRLTVKKSVPFRRTLRYWVAAAVISLLVVTGGVYVLNHDREHLPVAETIQKETEAVGNRLTVRSESVTPAVAASKPVNRMAKRAVAQVTAVTTSRSDITADDVVLSPEEDCDTVVVVSSKISEVSEMSEAVAVTGTVTPVGTRSLLADAASVKTEKKVWAKRWSFGMGGGSVSAGTSNSLNAYALKNTSMTDLELLQLNSPYFNSQSPKTNIRHKTPVSVGLGVSYSLNDRFSLQSGLNYTFLSSEWETGSIYHGETKQKLHFIGIPLSLSYKIAEWKRIQFYAAAGAMTEINVAGKLNAKIFVENNEIRHEKKHIRMKEWMWSVNARAGASYPLLRFLSVYAEVGAGYYFDNGSDIETIRSEKPFNVNLQAGFRFGF</sequence>
<organism evidence="3 6">
    <name type="scientific">Parabacteroides merdae</name>
    <dbReference type="NCBI Taxonomy" id="46503"/>
    <lineage>
        <taxon>Bacteria</taxon>
        <taxon>Pseudomonadati</taxon>
        <taxon>Bacteroidota</taxon>
        <taxon>Bacteroidia</taxon>
        <taxon>Bacteroidales</taxon>
        <taxon>Tannerellaceae</taxon>
        <taxon>Parabacteroides</taxon>
    </lineage>
</organism>
<dbReference type="Proteomes" id="UP000283732">
    <property type="component" value="Unassembled WGS sequence"/>
</dbReference>
<dbReference type="RefSeq" id="WP_122203602.1">
    <property type="nucleotide sequence ID" value="NZ_QRKC01000006.1"/>
</dbReference>
<proteinExistence type="predicted"/>
<comment type="caution">
    <text evidence="3">The sequence shown here is derived from an EMBL/GenBank/DDBJ whole genome shotgun (WGS) entry which is preliminary data.</text>
</comment>
<evidence type="ECO:0000313" key="3">
    <source>
        <dbReference type="EMBL" id="RGZ44089.1"/>
    </source>
</evidence>
<dbReference type="InterPro" id="IPR011250">
    <property type="entry name" value="OMP/PagP_B-barrel"/>
</dbReference>
<evidence type="ECO:0000313" key="4">
    <source>
        <dbReference type="EMBL" id="RHH76077.1"/>
    </source>
</evidence>
<feature type="domain" description="Outer membrane protein beta-barrel" evidence="2">
    <location>
        <begin position="208"/>
        <end position="372"/>
    </location>
</feature>